<feature type="transmembrane region" description="Helical" evidence="2">
    <location>
        <begin position="550"/>
        <end position="568"/>
    </location>
</feature>
<feature type="transmembrane region" description="Helical" evidence="2">
    <location>
        <begin position="648"/>
        <end position="671"/>
    </location>
</feature>
<feature type="transmembrane region" description="Helical" evidence="2">
    <location>
        <begin position="622"/>
        <end position="641"/>
    </location>
</feature>
<dbReference type="Proteomes" id="UP001498935">
    <property type="component" value="Unassembled WGS sequence"/>
</dbReference>
<dbReference type="SUPFAM" id="SSF53448">
    <property type="entry name" value="Nucleotide-diphospho-sugar transferases"/>
    <property type="match status" value="1"/>
</dbReference>
<evidence type="ECO:0008006" key="5">
    <source>
        <dbReference type="Google" id="ProtNLM"/>
    </source>
</evidence>
<feature type="region of interest" description="Disordered" evidence="1">
    <location>
        <begin position="994"/>
        <end position="1119"/>
    </location>
</feature>
<comment type="caution">
    <text evidence="3">The sequence shown here is derived from an EMBL/GenBank/DDBJ whole genome shotgun (WGS) entry which is preliminary data.</text>
</comment>
<organism evidence="3 4">
    <name type="scientific">Brevibacterium ammoniilyticum</name>
    <dbReference type="NCBI Taxonomy" id="1046555"/>
    <lineage>
        <taxon>Bacteria</taxon>
        <taxon>Bacillati</taxon>
        <taxon>Actinomycetota</taxon>
        <taxon>Actinomycetes</taxon>
        <taxon>Micrococcales</taxon>
        <taxon>Brevibacteriaceae</taxon>
        <taxon>Brevibacterium</taxon>
    </lineage>
</organism>
<protein>
    <recommendedName>
        <fullName evidence="5">Glycosyl transferase</fullName>
    </recommendedName>
</protein>
<evidence type="ECO:0000256" key="1">
    <source>
        <dbReference type="SAM" id="MobiDB-lite"/>
    </source>
</evidence>
<keyword evidence="4" id="KW-1185">Reference proteome</keyword>
<keyword evidence="2" id="KW-1133">Transmembrane helix</keyword>
<accession>A0ABP9TZJ0</accession>
<feature type="transmembrane region" description="Helical" evidence="2">
    <location>
        <begin position="683"/>
        <end position="704"/>
    </location>
</feature>
<feature type="transmembrane region" description="Helical" evidence="2">
    <location>
        <begin position="353"/>
        <end position="372"/>
    </location>
</feature>
<gene>
    <name evidence="3" type="ORF">KACC15558_01780</name>
</gene>
<dbReference type="EMBL" id="BAABNP010000001">
    <property type="protein sequence ID" value="GAA5339138.1"/>
    <property type="molecule type" value="Genomic_DNA"/>
</dbReference>
<feature type="compositionally biased region" description="Basic residues" evidence="1">
    <location>
        <begin position="1051"/>
        <end position="1073"/>
    </location>
</feature>
<feature type="transmembrane region" description="Helical" evidence="2">
    <location>
        <begin position="467"/>
        <end position="497"/>
    </location>
</feature>
<reference evidence="3 4" key="1">
    <citation type="submission" date="2024-02" db="EMBL/GenBank/DDBJ databases">
        <title>Characterization of antibiotic resistant novel bacterial strains and their environmental applications.</title>
        <authorList>
            <person name="Manzoor S."/>
            <person name="Abbas S."/>
            <person name="Arshad M."/>
            <person name="Li W.J."/>
            <person name="Ahmed I."/>
        </authorList>
    </citation>
    <scope>NUCLEOTIDE SEQUENCE [LARGE SCALE GENOMIC DNA]</scope>
    <source>
        <strain evidence="3 4">KACC 15558</strain>
    </source>
</reference>
<sequence length="1119" mass="114868">MRPAVTVVVLSGDDSSRAELESALRRTHPEIPVVDLGGLAVTEAIELPAVSGSEYLWFLTPDSRPEPGCLDELIEAISATESIAAVGPKLMAGERIVSAGVTTTSAGVRLNPVGSGEIDQGQRDGEGETLALDLPGMLIATAELSRVGAPSRALGPAYRGIEFSRRFRDLGKRVVLAPHARLGISATEAAQLGTSPRPPRAAAHIRTEQRYRLSLARPGLVPLVCLLALTRLGDGLLALLGNDPRTAGWHFRALFGLSADVSATARLRRANAKRARLGRRANSAHLSALYADPDELAVQRRSLVEAGARPTPGETADTLDDADLHQVGDTEEAIDSFSRLEVSGSAGIFTHPLTYLILISGVLSGLVSFRLFGPGHLVGGALGSTDVSFPDLVGRLFGGFLDVGTGADVPADPLQLVLAVLGLPFLGDIDLTVRVLILLAPVAAAIAAYAAAGILVRGRWIRALAGLLWVVAPLFLTALSTGRLGVVLAWIVAPLFVLALTRSLRTGSVSAAATGGLLLFVLVAGVPLLLVVGIVLTIVLLVLRRGARHLWLLAPTLVLAWPWLLGVVTEPGTLLTMPGQALAPSAPPTYLLAVGFPAPLDLQWLTGVLTSLGVAPGVAGTVGLWAPAIVLPMLVLAFLTLIEARIPLPILTWTVGLYLAGLLLATLQVHLPAQVGPFHLIGSYPAAGLTLTSLGAIALLVLGADRLGARSRVAPMRVLTGLVAVAALGFAVLGTGPAFTTADTVRTAEHGSVPALAADRAAGAAEARTLRLNEVDGEVLATLVSSDDGTVVGTSTIRSAEAVGGPPWQRRPLPIGSDQVLVAQAAAALSADDAGDVRDLLGRLGADFVLVDSGDDSLRSSVAAATGLVEVGPTESGTLWQVDKPYSGRYLIAEPDGTLSTAPVSGGTIEIAPGAEGRTLIVAESAHGLEAAIDGTSLPRPAEPSADWDEEFSLPAAGGTVELREGSPLVAAGVIAGWVLGLVCLVVALPIGSRARPRRTASATHSPVKPAESKSAEPETAGPEGTDSASAESPAEAGAAADRTSSTATARSRKSSKKASRKSAKTKATKAKATKADGSTTTISDGSASSDDSTGSADGTGRRDGSPEPPVRTLTKETP</sequence>
<feature type="compositionally biased region" description="Low complexity" evidence="1">
    <location>
        <begin position="1076"/>
        <end position="1099"/>
    </location>
</feature>
<proteinExistence type="predicted"/>
<dbReference type="InterPro" id="IPR029044">
    <property type="entry name" value="Nucleotide-diphossugar_trans"/>
</dbReference>
<dbReference type="RefSeq" id="WP_342036877.1">
    <property type="nucleotide sequence ID" value="NZ_BAABBK010000001.1"/>
</dbReference>
<feature type="compositionally biased region" description="Low complexity" evidence="1">
    <location>
        <begin position="1028"/>
        <end position="1050"/>
    </location>
</feature>
<feature type="transmembrane region" description="Helical" evidence="2">
    <location>
        <begin position="517"/>
        <end position="543"/>
    </location>
</feature>
<feature type="transmembrane region" description="Helical" evidence="2">
    <location>
        <begin position="431"/>
        <end position="455"/>
    </location>
</feature>
<feature type="transmembrane region" description="Helical" evidence="2">
    <location>
        <begin position="969"/>
        <end position="989"/>
    </location>
</feature>
<evidence type="ECO:0000313" key="4">
    <source>
        <dbReference type="Proteomes" id="UP001498935"/>
    </source>
</evidence>
<evidence type="ECO:0000256" key="2">
    <source>
        <dbReference type="SAM" id="Phobius"/>
    </source>
</evidence>
<keyword evidence="2" id="KW-0812">Transmembrane</keyword>
<keyword evidence="2" id="KW-0472">Membrane</keyword>
<feature type="transmembrane region" description="Helical" evidence="2">
    <location>
        <begin position="716"/>
        <end position="739"/>
    </location>
</feature>
<evidence type="ECO:0000313" key="3">
    <source>
        <dbReference type="EMBL" id="GAA5339138.1"/>
    </source>
</evidence>
<name>A0ABP9TZJ0_9MICO</name>